<evidence type="ECO:0000256" key="3">
    <source>
        <dbReference type="ARBA" id="ARBA00023163"/>
    </source>
</evidence>
<gene>
    <name evidence="5" type="ORF">ELQ92_14720</name>
</gene>
<dbReference type="PANTHER" id="PTHR46796">
    <property type="entry name" value="HTH-TYPE TRANSCRIPTIONAL ACTIVATOR RHAS-RELATED"/>
    <property type="match status" value="1"/>
</dbReference>
<dbReference type="AlphaFoldDB" id="A0A3S4A1C4"/>
<dbReference type="InterPro" id="IPR018060">
    <property type="entry name" value="HTH_AraC"/>
</dbReference>
<dbReference type="Gene3D" id="1.10.10.60">
    <property type="entry name" value="Homeodomain-like"/>
    <property type="match status" value="1"/>
</dbReference>
<dbReference type="GO" id="GO:0043565">
    <property type="term" value="F:sequence-specific DNA binding"/>
    <property type="evidence" value="ECO:0007669"/>
    <property type="project" value="InterPro"/>
</dbReference>
<evidence type="ECO:0000259" key="4">
    <source>
        <dbReference type="PROSITE" id="PS01124"/>
    </source>
</evidence>
<dbReference type="SMART" id="SM00342">
    <property type="entry name" value="HTH_ARAC"/>
    <property type="match status" value="1"/>
</dbReference>
<organism evidence="5 6">
    <name type="scientific">Labedella populi</name>
    <dbReference type="NCBI Taxonomy" id="2498850"/>
    <lineage>
        <taxon>Bacteria</taxon>
        <taxon>Bacillati</taxon>
        <taxon>Actinomycetota</taxon>
        <taxon>Actinomycetes</taxon>
        <taxon>Micrococcales</taxon>
        <taxon>Microbacteriaceae</taxon>
        <taxon>Labedella</taxon>
    </lineage>
</organism>
<dbReference type="InterPro" id="IPR050204">
    <property type="entry name" value="AraC_XylS_family_regulators"/>
</dbReference>
<dbReference type="EMBL" id="RZNC01000007">
    <property type="protein sequence ID" value="RWZ58274.1"/>
    <property type="molecule type" value="Genomic_DNA"/>
</dbReference>
<proteinExistence type="predicted"/>
<sequence>MSAVQRRDVATSDRELASEVMRAAFPGISFTAADDRPFLFRHAVTGDARLTAYSLTIEGTASGTGTMPEGIAVGGVRSGRFDVSYDRETVDTAQPYLRPPGESRILFQDAHVQLVALDLEAFFAAARRYVEREKLPSLLPRPGRTAPLTPAAARSWRIVSDRVLAAAADEAAFDSPLVRDRLFDTMVRVMLSSFEIAPGAAWADERAVPAGAGVRRAVAYLDEHVAEHVTLPDVAEAARLSVRSVQHVFRRHVGTTPLGYLRDRRLDAVRLELIASDPAESTVADIARRWGFAHLSRFSQAYQARFGEYPRVTIRS</sequence>
<accession>A0A3S4A1C4</accession>
<keyword evidence="1" id="KW-0805">Transcription regulation</keyword>
<feature type="domain" description="HTH araC/xylS-type" evidence="4">
    <location>
        <begin position="215"/>
        <end position="316"/>
    </location>
</feature>
<keyword evidence="2" id="KW-0238">DNA-binding</keyword>
<dbReference type="Proteomes" id="UP000288603">
    <property type="component" value="Unassembled WGS sequence"/>
</dbReference>
<dbReference type="GO" id="GO:0003700">
    <property type="term" value="F:DNA-binding transcription factor activity"/>
    <property type="evidence" value="ECO:0007669"/>
    <property type="project" value="InterPro"/>
</dbReference>
<reference evidence="5 6" key="1">
    <citation type="submission" date="2018-12" db="EMBL/GenBank/DDBJ databases">
        <authorList>
            <person name="Li F."/>
        </authorList>
    </citation>
    <scope>NUCLEOTIDE SEQUENCE [LARGE SCALE GENOMIC DNA]</scope>
    <source>
        <strain evidence="5 6">8H24J-4-2</strain>
    </source>
</reference>
<evidence type="ECO:0000313" key="5">
    <source>
        <dbReference type="EMBL" id="RWZ58274.1"/>
    </source>
</evidence>
<dbReference type="PROSITE" id="PS01124">
    <property type="entry name" value="HTH_ARAC_FAMILY_2"/>
    <property type="match status" value="1"/>
</dbReference>
<dbReference type="PANTHER" id="PTHR46796:SF12">
    <property type="entry name" value="HTH-TYPE DNA-BINDING TRANSCRIPTIONAL ACTIVATOR EUTR"/>
    <property type="match status" value="1"/>
</dbReference>
<protein>
    <submittedName>
        <fullName evidence="5">AraC family transcriptional regulator</fullName>
    </submittedName>
</protein>
<evidence type="ECO:0000256" key="2">
    <source>
        <dbReference type="ARBA" id="ARBA00023125"/>
    </source>
</evidence>
<keyword evidence="6" id="KW-1185">Reference proteome</keyword>
<dbReference type="OrthoDB" id="5464689at2"/>
<comment type="caution">
    <text evidence="5">The sequence shown here is derived from an EMBL/GenBank/DDBJ whole genome shotgun (WGS) entry which is preliminary data.</text>
</comment>
<evidence type="ECO:0000313" key="6">
    <source>
        <dbReference type="Proteomes" id="UP000288603"/>
    </source>
</evidence>
<name>A0A3S4A1C4_9MICO</name>
<keyword evidence="3" id="KW-0804">Transcription</keyword>
<dbReference type="SUPFAM" id="SSF46689">
    <property type="entry name" value="Homeodomain-like"/>
    <property type="match status" value="2"/>
</dbReference>
<dbReference type="InterPro" id="IPR009057">
    <property type="entry name" value="Homeodomain-like_sf"/>
</dbReference>
<dbReference type="RefSeq" id="WP_128500092.1">
    <property type="nucleotide sequence ID" value="NZ_RZNC01000007.1"/>
</dbReference>
<evidence type="ECO:0000256" key="1">
    <source>
        <dbReference type="ARBA" id="ARBA00023015"/>
    </source>
</evidence>
<dbReference type="Pfam" id="PF12833">
    <property type="entry name" value="HTH_18"/>
    <property type="match status" value="1"/>
</dbReference>